<dbReference type="InterPro" id="IPR010719">
    <property type="entry name" value="MnmM_MeTrfase"/>
</dbReference>
<proteinExistence type="predicted"/>
<dbReference type="GO" id="GO:0008168">
    <property type="term" value="F:methyltransferase activity"/>
    <property type="evidence" value="ECO:0007669"/>
    <property type="project" value="UniProtKB-KW"/>
</dbReference>
<sequence>MGLMRVLPFAKYLLREHVTPGAIAIDMTAGNGHDTLFLAELVEETGHVYAFDVQAAAVEATRTRIEEAALTDRVTVIHDSHDTVQKIVADETRPITAAVFNLGYLPGSDKTVTTSGNTTIDALEQLLDVMAVGGVIVVVIYHGHESGKVERDEVLAYVEALDQKRAGVLRYGFINQINHPPFIVAIEKRA</sequence>
<gene>
    <name evidence="1" type="ORF">QR695_07030</name>
</gene>
<dbReference type="PANTHER" id="PTHR35276:SF1">
    <property type="entry name" value="TRNA (MNM(5)S(2)U34)-METHYLTRANSFERASE, CHLOROPLASTIC"/>
    <property type="match status" value="1"/>
</dbReference>
<accession>A0ABT7MNI7</accession>
<reference evidence="1 2" key="1">
    <citation type="submission" date="2023-06" db="EMBL/GenBank/DDBJ databases">
        <title>Influencing factors and mechanism of Cr(VI) reduction by facultative anaerobic Exiguobacterium sp. PY14.</title>
        <authorList>
            <person name="Zou L."/>
        </authorList>
    </citation>
    <scope>NUCLEOTIDE SEQUENCE [LARGE SCALE GENOMIC DNA]</scope>
    <source>
        <strain evidence="1 2">PY14</strain>
    </source>
</reference>
<comment type="caution">
    <text evidence="1">The sequence shown here is derived from an EMBL/GenBank/DDBJ whole genome shotgun (WGS) entry which is preliminary data.</text>
</comment>
<dbReference type="Gene3D" id="3.40.50.150">
    <property type="entry name" value="Vaccinia Virus protein VP39"/>
    <property type="match status" value="1"/>
</dbReference>
<dbReference type="EC" id="2.1.1.-" evidence="1"/>
<keyword evidence="1" id="KW-0808">Transferase</keyword>
<name>A0ABT7MNI7_9BACL</name>
<protein>
    <submittedName>
        <fullName evidence="1">Class I SAM-dependent methyltransferase</fullName>
        <ecNumber evidence="1">2.1.1.-</ecNumber>
    </submittedName>
</protein>
<dbReference type="InterPro" id="IPR029063">
    <property type="entry name" value="SAM-dependent_MTases_sf"/>
</dbReference>
<keyword evidence="2" id="KW-1185">Reference proteome</keyword>
<dbReference type="Proteomes" id="UP001230807">
    <property type="component" value="Unassembled WGS sequence"/>
</dbReference>
<organism evidence="1 2">
    <name type="scientific">Exiguobacterium mexicanum</name>
    <dbReference type="NCBI Taxonomy" id="340146"/>
    <lineage>
        <taxon>Bacteria</taxon>
        <taxon>Bacillati</taxon>
        <taxon>Bacillota</taxon>
        <taxon>Bacilli</taxon>
        <taxon>Bacillales</taxon>
        <taxon>Bacillales Family XII. Incertae Sedis</taxon>
        <taxon>Exiguobacterium</taxon>
    </lineage>
</organism>
<dbReference type="Pfam" id="PF06962">
    <property type="entry name" value="rRNA_methylase"/>
    <property type="match status" value="1"/>
</dbReference>
<dbReference type="EMBL" id="JASWER010000004">
    <property type="protein sequence ID" value="MDL5376759.1"/>
    <property type="molecule type" value="Genomic_DNA"/>
</dbReference>
<dbReference type="GO" id="GO:0032259">
    <property type="term" value="P:methylation"/>
    <property type="evidence" value="ECO:0007669"/>
    <property type="project" value="UniProtKB-KW"/>
</dbReference>
<dbReference type="SUPFAM" id="SSF53335">
    <property type="entry name" value="S-adenosyl-L-methionine-dependent methyltransferases"/>
    <property type="match status" value="1"/>
</dbReference>
<keyword evidence="1" id="KW-0489">Methyltransferase</keyword>
<evidence type="ECO:0000313" key="2">
    <source>
        <dbReference type="Proteomes" id="UP001230807"/>
    </source>
</evidence>
<dbReference type="RefSeq" id="WP_214831932.1">
    <property type="nucleotide sequence ID" value="NZ_CP183077.1"/>
</dbReference>
<evidence type="ECO:0000313" key="1">
    <source>
        <dbReference type="EMBL" id="MDL5376759.1"/>
    </source>
</evidence>
<dbReference type="PANTHER" id="PTHR35276">
    <property type="entry name" value="S-ADENOSYL-L-METHIONINE-DEPENDENT METHYLTRANSFERASES SUPERFAMILY PROTEIN"/>
    <property type="match status" value="1"/>
</dbReference>